<dbReference type="InterPro" id="IPR050155">
    <property type="entry name" value="HAD-like_hydrolase_sf"/>
</dbReference>
<evidence type="ECO:0000256" key="9">
    <source>
        <dbReference type="ARBA" id="ARBA00023277"/>
    </source>
</evidence>
<dbReference type="InterPro" id="IPR023214">
    <property type="entry name" value="HAD_sf"/>
</dbReference>
<feature type="binding site" evidence="11">
    <location>
        <position position="173"/>
    </location>
    <ligand>
        <name>Mg(2+)</name>
        <dbReference type="ChEBI" id="CHEBI:18420"/>
    </ligand>
</feature>
<feature type="binding site" evidence="11">
    <location>
        <position position="11"/>
    </location>
    <ligand>
        <name>Mg(2+)</name>
        <dbReference type="ChEBI" id="CHEBI:18420"/>
    </ligand>
</feature>
<dbReference type="GO" id="GO:0005829">
    <property type="term" value="C:cytosol"/>
    <property type="evidence" value="ECO:0007669"/>
    <property type="project" value="TreeGrafter"/>
</dbReference>
<proteinExistence type="inferred from homology"/>
<dbReference type="Gene3D" id="1.10.150.240">
    <property type="entry name" value="Putative phosphatase, domain 2"/>
    <property type="match status" value="1"/>
</dbReference>
<sequence>MRFQVRLVMFDLDGTLLDTAPQIAEAANRMLVGLGRPMLPQAQITSYIGEGAQRLIQRCLADSMPVAPSATLFADAERLYHGFYAANAHLSQAFEGVMPALTQLKVQGYRLACVTNKPEKFTLPLLQQAGLADFFEVVVSGDSLPKKKPDPLPLLHICQTLGILPAEAMMVGDSETDIQAAQAAGCFVVTVPYGYNQGRAIDVATVDATVKQLTELVNLLELPALLSGHTKKMTYIS</sequence>
<dbReference type="GO" id="GO:0046872">
    <property type="term" value="F:metal ion binding"/>
    <property type="evidence" value="ECO:0007669"/>
    <property type="project" value="UniProtKB-KW"/>
</dbReference>
<dbReference type="NCBIfam" id="NF009695">
    <property type="entry name" value="PRK13222.1-2"/>
    <property type="match status" value="1"/>
</dbReference>
<feature type="binding site" evidence="11">
    <location>
        <position position="13"/>
    </location>
    <ligand>
        <name>Mg(2+)</name>
        <dbReference type="ChEBI" id="CHEBI:18420"/>
    </ligand>
</feature>
<protein>
    <recommendedName>
        <fullName evidence="5 11">Phosphoglycolate phosphatase</fullName>
        <shortName evidence="11">PGP</shortName>
        <shortName evidence="11">PGPase</shortName>
        <ecNumber evidence="5 11">3.1.3.18</ecNumber>
    </recommendedName>
</protein>
<keyword evidence="9 11" id="KW-0119">Carbohydrate metabolism</keyword>
<comment type="catalytic activity">
    <reaction evidence="1 11">
        <text>2-phosphoglycolate + H2O = glycolate + phosphate</text>
        <dbReference type="Rhea" id="RHEA:14369"/>
        <dbReference type="ChEBI" id="CHEBI:15377"/>
        <dbReference type="ChEBI" id="CHEBI:29805"/>
        <dbReference type="ChEBI" id="CHEBI:43474"/>
        <dbReference type="ChEBI" id="CHEBI:58033"/>
        <dbReference type="EC" id="3.1.3.18"/>
    </reaction>
</comment>
<evidence type="ECO:0000256" key="1">
    <source>
        <dbReference type="ARBA" id="ARBA00000830"/>
    </source>
</evidence>
<dbReference type="PANTHER" id="PTHR43434:SF1">
    <property type="entry name" value="PHOSPHOGLYCOLATE PHOSPHATASE"/>
    <property type="match status" value="1"/>
</dbReference>
<dbReference type="EMBL" id="CP040946">
    <property type="protein sequence ID" value="QDC45175.1"/>
    <property type="molecule type" value="Genomic_DNA"/>
</dbReference>
<dbReference type="GO" id="GO:0046295">
    <property type="term" value="P:glycolate biosynthetic process"/>
    <property type="evidence" value="ECO:0007669"/>
    <property type="project" value="UniProtKB-UniRule"/>
</dbReference>
<dbReference type="FunFam" id="3.40.50.1000:FF:000022">
    <property type="entry name" value="Phosphoglycolate phosphatase"/>
    <property type="match status" value="1"/>
</dbReference>
<organism evidence="12 13">
    <name type="scientific">Methylophilus medardicus</name>
    <dbReference type="NCBI Taxonomy" id="2588534"/>
    <lineage>
        <taxon>Bacteria</taxon>
        <taxon>Pseudomonadati</taxon>
        <taxon>Pseudomonadota</taxon>
        <taxon>Betaproteobacteria</taxon>
        <taxon>Nitrosomonadales</taxon>
        <taxon>Methylophilaceae</taxon>
        <taxon>Methylophilus</taxon>
    </lineage>
</organism>
<keyword evidence="8 11" id="KW-0460">Magnesium</keyword>
<dbReference type="InterPro" id="IPR006439">
    <property type="entry name" value="HAD-SF_hydro_IA"/>
</dbReference>
<dbReference type="GO" id="GO:0008967">
    <property type="term" value="F:phosphoglycolate phosphatase activity"/>
    <property type="evidence" value="ECO:0007669"/>
    <property type="project" value="UniProtKB-UniRule"/>
</dbReference>
<dbReference type="GO" id="GO:0005975">
    <property type="term" value="P:carbohydrate metabolic process"/>
    <property type="evidence" value="ECO:0007669"/>
    <property type="project" value="InterPro"/>
</dbReference>
<dbReference type="GO" id="GO:0006281">
    <property type="term" value="P:DNA repair"/>
    <property type="evidence" value="ECO:0007669"/>
    <property type="project" value="TreeGrafter"/>
</dbReference>
<dbReference type="NCBIfam" id="TIGR01549">
    <property type="entry name" value="HAD-SF-IA-v1"/>
    <property type="match status" value="1"/>
</dbReference>
<name>A0A5B8CW77_9PROT</name>
<evidence type="ECO:0000313" key="13">
    <source>
        <dbReference type="Proteomes" id="UP000311008"/>
    </source>
</evidence>
<dbReference type="InterPro" id="IPR036412">
    <property type="entry name" value="HAD-like_sf"/>
</dbReference>
<dbReference type="SFLD" id="SFLDG01129">
    <property type="entry name" value="C1.5:_HAD__Beta-PGM__Phosphata"/>
    <property type="match status" value="1"/>
</dbReference>
<evidence type="ECO:0000256" key="8">
    <source>
        <dbReference type="ARBA" id="ARBA00022842"/>
    </source>
</evidence>
<evidence type="ECO:0000256" key="5">
    <source>
        <dbReference type="ARBA" id="ARBA00013078"/>
    </source>
</evidence>
<reference evidence="13" key="1">
    <citation type="journal article" date="2019" name="ISME J.">
        <title>Evolution in action: habitat transition from sediment to the pelagial leads to genome streamlining in Methylophilaceae.</title>
        <authorList>
            <person name="Salcher M."/>
            <person name="Schaefle D."/>
            <person name="Kaspar M."/>
            <person name="Neuenschwander S.M."/>
            <person name="Ghai R."/>
        </authorList>
    </citation>
    <scope>NUCLEOTIDE SEQUENCE [LARGE SCALE GENOMIC DNA]</scope>
    <source>
        <strain evidence="13">MMS-M-51</strain>
    </source>
</reference>
<gene>
    <name evidence="12" type="ORF">FIU01_12035</name>
</gene>
<dbReference type="InterPro" id="IPR023198">
    <property type="entry name" value="PGP-like_dom2"/>
</dbReference>
<keyword evidence="7 11" id="KW-0378">Hydrolase</keyword>
<evidence type="ECO:0000256" key="3">
    <source>
        <dbReference type="ARBA" id="ARBA00004818"/>
    </source>
</evidence>
<keyword evidence="6 11" id="KW-0479">Metal-binding</keyword>
<dbReference type="OrthoDB" id="9776368at2"/>
<dbReference type="HAMAP" id="MF_00495">
    <property type="entry name" value="GPH_hydrolase_bact"/>
    <property type="match status" value="1"/>
</dbReference>
<dbReference type="SFLD" id="SFLDS00003">
    <property type="entry name" value="Haloacid_Dehalogenase"/>
    <property type="match status" value="1"/>
</dbReference>
<evidence type="ECO:0000256" key="2">
    <source>
        <dbReference type="ARBA" id="ARBA00001946"/>
    </source>
</evidence>
<accession>A0A5B8CW77</accession>
<comment type="cofactor">
    <cofactor evidence="2 11">
        <name>Mg(2+)</name>
        <dbReference type="ChEBI" id="CHEBI:18420"/>
    </cofactor>
</comment>
<dbReference type="InterPro" id="IPR041492">
    <property type="entry name" value="HAD_2"/>
</dbReference>
<dbReference type="AlphaFoldDB" id="A0A5B8CW77"/>
<evidence type="ECO:0000256" key="6">
    <source>
        <dbReference type="ARBA" id="ARBA00022723"/>
    </source>
</evidence>
<dbReference type="Proteomes" id="UP000311008">
    <property type="component" value="Chromosome"/>
</dbReference>
<dbReference type="SFLD" id="SFLDG01135">
    <property type="entry name" value="C1.5.6:_HAD__Beta-PGM__Phospha"/>
    <property type="match status" value="1"/>
</dbReference>
<dbReference type="UniPathway" id="UPA00865">
    <property type="reaction ID" value="UER00834"/>
</dbReference>
<evidence type="ECO:0000313" key="12">
    <source>
        <dbReference type="EMBL" id="QDC45175.1"/>
    </source>
</evidence>
<evidence type="ECO:0000256" key="4">
    <source>
        <dbReference type="ARBA" id="ARBA00006171"/>
    </source>
</evidence>
<dbReference type="NCBIfam" id="TIGR01449">
    <property type="entry name" value="PGP_bact"/>
    <property type="match status" value="1"/>
</dbReference>
<comment type="function">
    <text evidence="10 11">Specifically catalyzes the dephosphorylation of 2-phosphoglycolate. Is involved in the dissimilation of the intracellular 2-phosphoglycolate formed during the DNA repair of 3'-phosphoglycolate ends, a major class of DNA lesions induced by oxidative stress.</text>
</comment>
<comment type="similarity">
    <text evidence="4 11">Belongs to the HAD-like hydrolase superfamily. CbbY/CbbZ/Gph/YieH family.</text>
</comment>
<dbReference type="RefSeq" id="WP_140004499.1">
    <property type="nucleotide sequence ID" value="NZ_CP040946.1"/>
</dbReference>
<dbReference type="SUPFAM" id="SSF56784">
    <property type="entry name" value="HAD-like"/>
    <property type="match status" value="1"/>
</dbReference>
<feature type="active site" description="Nucleophile" evidence="11">
    <location>
        <position position="11"/>
    </location>
</feature>
<dbReference type="KEGG" id="mmec:FIU01_12035"/>
<evidence type="ECO:0000256" key="7">
    <source>
        <dbReference type="ARBA" id="ARBA00022801"/>
    </source>
</evidence>
<dbReference type="PANTHER" id="PTHR43434">
    <property type="entry name" value="PHOSPHOGLYCOLATE PHOSPHATASE"/>
    <property type="match status" value="1"/>
</dbReference>
<keyword evidence="13" id="KW-1185">Reference proteome</keyword>
<dbReference type="Gene3D" id="3.40.50.1000">
    <property type="entry name" value="HAD superfamily/HAD-like"/>
    <property type="match status" value="1"/>
</dbReference>
<dbReference type="NCBIfam" id="TIGR01509">
    <property type="entry name" value="HAD-SF-IA-v3"/>
    <property type="match status" value="1"/>
</dbReference>
<dbReference type="CDD" id="cd16417">
    <property type="entry name" value="HAD_PGPase"/>
    <property type="match status" value="1"/>
</dbReference>
<dbReference type="Pfam" id="PF13419">
    <property type="entry name" value="HAD_2"/>
    <property type="match status" value="1"/>
</dbReference>
<comment type="pathway">
    <text evidence="3 11">Organic acid metabolism; glycolate biosynthesis; glycolate from 2-phosphoglycolate: step 1/1.</text>
</comment>
<evidence type="ECO:0000256" key="10">
    <source>
        <dbReference type="ARBA" id="ARBA00059247"/>
    </source>
</evidence>
<evidence type="ECO:0000256" key="11">
    <source>
        <dbReference type="HAMAP-Rule" id="MF_00495"/>
    </source>
</evidence>
<dbReference type="EC" id="3.1.3.18" evidence="5 11"/>
<dbReference type="InterPro" id="IPR037512">
    <property type="entry name" value="PGPase_prok"/>
</dbReference>